<sequence>MRLGKLLVARELQQRTATALGLSPRPREEGPTQTAVAQVGVDPHCFDCARRRRAVRVHRARWALTISTPILTAAARRT</sequence>
<proteinExistence type="predicted"/>
<accession>A0ABQ3HM61</accession>
<evidence type="ECO:0000313" key="1">
    <source>
        <dbReference type="EMBL" id="GHE17806.1"/>
    </source>
</evidence>
<organism evidence="1 2">
    <name type="scientific">Nocardioides flavus</name>
    <name type="common">ex Wang et al. 2016</name>
    <dbReference type="NCBI Taxonomy" id="2058780"/>
    <lineage>
        <taxon>Bacteria</taxon>
        <taxon>Bacillati</taxon>
        <taxon>Actinomycetota</taxon>
        <taxon>Actinomycetes</taxon>
        <taxon>Propionibacteriales</taxon>
        <taxon>Nocardioidaceae</taxon>
        <taxon>Nocardioides</taxon>
    </lineage>
</organism>
<comment type="caution">
    <text evidence="1">The sequence shown here is derived from an EMBL/GenBank/DDBJ whole genome shotgun (WGS) entry which is preliminary data.</text>
</comment>
<name>A0ABQ3HM61_9ACTN</name>
<gene>
    <name evidence="1" type="ORF">GCM10011376_24160</name>
</gene>
<reference evidence="2" key="1">
    <citation type="journal article" date="2019" name="Int. J. Syst. Evol. Microbiol.">
        <title>The Global Catalogue of Microorganisms (GCM) 10K type strain sequencing project: providing services to taxonomists for standard genome sequencing and annotation.</title>
        <authorList>
            <consortium name="The Broad Institute Genomics Platform"/>
            <consortium name="The Broad Institute Genome Sequencing Center for Infectious Disease"/>
            <person name="Wu L."/>
            <person name="Ma J."/>
        </authorList>
    </citation>
    <scope>NUCLEOTIDE SEQUENCE [LARGE SCALE GENOMIC DNA]</scope>
    <source>
        <strain evidence="2">CGMCC 1.12791</strain>
    </source>
</reference>
<dbReference type="Proteomes" id="UP000597341">
    <property type="component" value="Unassembled WGS sequence"/>
</dbReference>
<keyword evidence="2" id="KW-1185">Reference proteome</keyword>
<evidence type="ECO:0000313" key="2">
    <source>
        <dbReference type="Proteomes" id="UP000597341"/>
    </source>
</evidence>
<protein>
    <submittedName>
        <fullName evidence="1">Uncharacterized protein</fullName>
    </submittedName>
</protein>
<dbReference type="EMBL" id="BNAD01000006">
    <property type="protein sequence ID" value="GHE17806.1"/>
    <property type="molecule type" value="Genomic_DNA"/>
</dbReference>